<reference evidence="2" key="3">
    <citation type="submission" date="2025-09" db="UniProtKB">
        <authorList>
            <consortium name="Ensembl"/>
        </authorList>
    </citation>
    <scope>IDENTIFICATION</scope>
</reference>
<dbReference type="InParanoid" id="A0A5F8GA49"/>
<dbReference type="OMA" id="VIQSWWD"/>
<reference evidence="2" key="1">
    <citation type="journal article" date="2007" name="Nature">
        <title>Genome of the marsupial Monodelphis domestica reveals innovation in non-coding sequences.</title>
        <authorList>
            <person name="Mikkelsen T.S."/>
            <person name="Wakefield M.J."/>
            <person name="Aken B."/>
            <person name="Amemiya C.T."/>
            <person name="Chang J.L."/>
            <person name="Duke S."/>
            <person name="Garber M."/>
            <person name="Gentles A.J."/>
            <person name="Goodstadt L."/>
            <person name="Heger A."/>
            <person name="Jurka J."/>
            <person name="Kamal M."/>
            <person name="Mauceli E."/>
            <person name="Searle S.M."/>
            <person name="Sharpe T."/>
            <person name="Baker M.L."/>
            <person name="Batzer M.A."/>
            <person name="Benos P.V."/>
            <person name="Belov K."/>
            <person name="Clamp M."/>
            <person name="Cook A."/>
            <person name="Cuff J."/>
            <person name="Das R."/>
            <person name="Davidow L."/>
            <person name="Deakin J.E."/>
            <person name="Fazzari M.J."/>
            <person name="Glass J.L."/>
            <person name="Grabherr M."/>
            <person name="Greally J.M."/>
            <person name="Gu W."/>
            <person name="Hore T.A."/>
            <person name="Huttley G.A."/>
            <person name="Kleber M."/>
            <person name="Jirtle R.L."/>
            <person name="Koina E."/>
            <person name="Lee J.T."/>
            <person name="Mahony S."/>
            <person name="Marra M.A."/>
            <person name="Miller R.D."/>
            <person name="Nicholls R.D."/>
            <person name="Oda M."/>
            <person name="Papenfuss A.T."/>
            <person name="Parra Z.E."/>
            <person name="Pollock D.D."/>
            <person name="Ray D.A."/>
            <person name="Schein J.E."/>
            <person name="Speed T.P."/>
            <person name="Thompson K."/>
            <person name="VandeBerg J.L."/>
            <person name="Wade C.M."/>
            <person name="Walker J.A."/>
            <person name="Waters P.D."/>
            <person name="Webber C."/>
            <person name="Weidman J.R."/>
            <person name="Xie X."/>
            <person name="Zody M.C."/>
            <person name="Baldwin J."/>
            <person name="Abdouelleil A."/>
            <person name="Abdulkadir J."/>
            <person name="Abebe A."/>
            <person name="Abera B."/>
            <person name="Abreu J."/>
            <person name="Acer S.C."/>
            <person name="Aftuck L."/>
            <person name="Alexander A."/>
            <person name="An P."/>
            <person name="Anderson E."/>
            <person name="Anderson S."/>
            <person name="Arachi H."/>
            <person name="Azer M."/>
            <person name="Bachantsang P."/>
            <person name="Barry A."/>
            <person name="Bayul T."/>
            <person name="Berlin A."/>
            <person name="Bessette D."/>
            <person name="Bloom T."/>
            <person name="Bloom T."/>
            <person name="Boguslavskiy L."/>
            <person name="Bonnet C."/>
            <person name="Boukhgalter B."/>
            <person name="Bourzgui I."/>
            <person name="Brown A."/>
            <person name="Cahill P."/>
            <person name="Channer S."/>
            <person name="Cheshatsang Y."/>
            <person name="Chuda L."/>
            <person name="Citroen M."/>
            <person name="Collymore A."/>
            <person name="Cooke P."/>
            <person name="Costello M."/>
            <person name="D'Aco K."/>
            <person name="Daza R."/>
            <person name="De Haan G."/>
            <person name="DeGray S."/>
            <person name="DeMaso C."/>
            <person name="Dhargay N."/>
            <person name="Dooley K."/>
            <person name="Dooley E."/>
            <person name="Doricent M."/>
            <person name="Dorje P."/>
            <person name="Dorjee K."/>
            <person name="Dupes A."/>
            <person name="Elong R."/>
            <person name="Falk J."/>
            <person name="Farina A."/>
            <person name="Faro S."/>
            <person name="Ferguson D."/>
            <person name="Fisher S."/>
            <person name="Foley C.D."/>
            <person name="Franke A."/>
            <person name="Friedrich D."/>
            <person name="Gadbois L."/>
            <person name="Gearin G."/>
            <person name="Gearin C.R."/>
            <person name="Giannoukos G."/>
            <person name="Goode T."/>
            <person name="Graham J."/>
            <person name="Grandbois E."/>
            <person name="Grewal S."/>
            <person name="Gyaltsen K."/>
            <person name="Hafez N."/>
            <person name="Hagos B."/>
            <person name="Hall J."/>
            <person name="Henson C."/>
            <person name="Hollinger A."/>
            <person name="Honan T."/>
            <person name="Huard M.D."/>
            <person name="Hughes L."/>
            <person name="Hurhula B."/>
            <person name="Husby M.E."/>
            <person name="Kamat A."/>
            <person name="Kanga B."/>
            <person name="Kashin S."/>
            <person name="Khazanovich D."/>
            <person name="Kisner P."/>
            <person name="Lance K."/>
            <person name="Lara M."/>
            <person name="Lee W."/>
            <person name="Lennon N."/>
            <person name="Letendre F."/>
            <person name="LeVine R."/>
            <person name="Lipovsky A."/>
            <person name="Liu X."/>
            <person name="Liu J."/>
            <person name="Liu S."/>
            <person name="Lokyitsang T."/>
            <person name="Lokyitsang Y."/>
            <person name="Lubonja R."/>
            <person name="Lui A."/>
            <person name="MacDonald P."/>
            <person name="Magnisalis V."/>
            <person name="Maru K."/>
            <person name="Matthews C."/>
            <person name="McCusker W."/>
            <person name="McDonough S."/>
            <person name="Mehta T."/>
            <person name="Meldrim J."/>
            <person name="Meneus L."/>
            <person name="Mihai O."/>
            <person name="Mihalev A."/>
            <person name="Mihova T."/>
            <person name="Mittelman R."/>
            <person name="Mlenga V."/>
            <person name="Montmayeur A."/>
            <person name="Mulrain L."/>
            <person name="Navidi A."/>
            <person name="Naylor J."/>
            <person name="Negash T."/>
            <person name="Nguyen T."/>
            <person name="Nguyen N."/>
            <person name="Nicol R."/>
            <person name="Norbu C."/>
            <person name="Norbu N."/>
            <person name="Novod N."/>
            <person name="O'Neill B."/>
            <person name="Osman S."/>
            <person name="Markiewicz E."/>
            <person name="Oyono O.L."/>
            <person name="Patti C."/>
            <person name="Phunkhang P."/>
            <person name="Pierre F."/>
            <person name="Priest M."/>
            <person name="Raghuraman S."/>
            <person name="Rege F."/>
            <person name="Reyes R."/>
            <person name="Rise C."/>
            <person name="Rogov P."/>
            <person name="Ross K."/>
            <person name="Ryan E."/>
            <person name="Settipalli S."/>
            <person name="Shea T."/>
            <person name="Sherpa N."/>
            <person name="Shi L."/>
            <person name="Shih D."/>
            <person name="Sparrow T."/>
            <person name="Spaulding J."/>
            <person name="Stalker J."/>
            <person name="Stange-Thomann N."/>
            <person name="Stavropoulos S."/>
            <person name="Stone C."/>
            <person name="Strader C."/>
            <person name="Tesfaye S."/>
            <person name="Thomson T."/>
            <person name="Thoulutsang Y."/>
            <person name="Thoulutsang D."/>
            <person name="Topham K."/>
            <person name="Topping I."/>
            <person name="Tsamla T."/>
            <person name="Vassiliev H."/>
            <person name="Vo A."/>
            <person name="Wangchuk T."/>
            <person name="Wangdi T."/>
            <person name="Weiand M."/>
            <person name="Wilkinson J."/>
            <person name="Wilson A."/>
            <person name="Yadav S."/>
            <person name="Young G."/>
            <person name="Yu Q."/>
            <person name="Zembek L."/>
            <person name="Zhong D."/>
            <person name="Zimmer A."/>
            <person name="Zwirko Z."/>
            <person name="Jaffe D.B."/>
            <person name="Alvarez P."/>
            <person name="Brockman W."/>
            <person name="Butler J."/>
            <person name="Chin C."/>
            <person name="Gnerre S."/>
            <person name="MacCallum I."/>
            <person name="Graves J.A."/>
            <person name="Ponting C.P."/>
            <person name="Breen M."/>
            <person name="Samollow P.B."/>
            <person name="Lander E.S."/>
            <person name="Lindblad-Toh K."/>
        </authorList>
    </citation>
    <scope>NUCLEOTIDE SEQUENCE [LARGE SCALE GENOMIC DNA]</scope>
</reference>
<dbReference type="GeneTree" id="ENSGT00940000165892"/>
<feature type="region of interest" description="Disordered" evidence="1">
    <location>
        <begin position="1"/>
        <end position="141"/>
    </location>
</feature>
<keyword evidence="3" id="KW-1185">Reference proteome</keyword>
<name>A0A5F8GA49_MONDO</name>
<dbReference type="STRING" id="13616.ENSMODP00000044261"/>
<protein>
    <submittedName>
        <fullName evidence="2">BCL2 associated agonist of cell death</fullName>
    </submittedName>
</protein>
<organism evidence="2 3">
    <name type="scientific">Monodelphis domestica</name>
    <name type="common">Gray short-tailed opossum</name>
    <dbReference type="NCBI Taxonomy" id="13616"/>
    <lineage>
        <taxon>Eukaryota</taxon>
        <taxon>Metazoa</taxon>
        <taxon>Chordata</taxon>
        <taxon>Craniata</taxon>
        <taxon>Vertebrata</taxon>
        <taxon>Euteleostomi</taxon>
        <taxon>Mammalia</taxon>
        <taxon>Metatheria</taxon>
        <taxon>Didelphimorphia</taxon>
        <taxon>Didelphidae</taxon>
        <taxon>Monodelphis</taxon>
    </lineage>
</organism>
<dbReference type="GO" id="GO:0006915">
    <property type="term" value="P:apoptotic process"/>
    <property type="evidence" value="ECO:0007669"/>
    <property type="project" value="InterPro"/>
</dbReference>
<dbReference type="KEGG" id="mdo:100031246"/>
<feature type="compositionally biased region" description="Gly residues" evidence="1">
    <location>
        <begin position="203"/>
        <end position="212"/>
    </location>
</feature>
<accession>A0A5F8GA49</accession>
<proteinExistence type="predicted"/>
<dbReference type="AlphaFoldDB" id="A0A5F8GA49"/>
<dbReference type="Proteomes" id="UP000002280">
    <property type="component" value="Unplaced"/>
</dbReference>
<evidence type="ECO:0000313" key="2">
    <source>
        <dbReference type="Ensembl" id="ENSMODP00000044261.1"/>
    </source>
</evidence>
<dbReference type="Ensembl" id="ENSMODT00000076940.1">
    <property type="protein sequence ID" value="ENSMODP00000044261.1"/>
    <property type="gene ID" value="ENSMODG00000038123.1"/>
</dbReference>
<dbReference type="PANTHER" id="PTHR28540:SF1">
    <property type="entry name" value="BCL2-ASSOCIATED AGONIST OF CELL DEATH"/>
    <property type="match status" value="1"/>
</dbReference>
<dbReference type="Bgee" id="ENSMODG00000038123">
    <property type="expression patterns" value="Expressed in skeleton of lower jaw and 20 other cell types or tissues"/>
</dbReference>
<dbReference type="FunCoup" id="A0A5F8GA49">
    <property type="interactions" value="176"/>
</dbReference>
<dbReference type="CTD" id="572"/>
<sequence>MTVSLTQATGAGLPPKQERGGGGGESPGAEHRDLAAAPRESETPSWPDDASRPVSMFQIPEFEPGEQEDGSERAPGQPGGPGRRSSAAPGAQRHEGAGDRRPRLISYPPLREGPAVEVGPEAGAQAERAEAEEDRGLFRSRSSSAPPILWAARRYGSELRRMSDEFDCSFKGLPRPKSAGTASQMRRSHGWTRTVQSWFGRNLGKGGAGPSH</sequence>
<evidence type="ECO:0000256" key="1">
    <source>
        <dbReference type="SAM" id="MobiDB-lite"/>
    </source>
</evidence>
<feature type="compositionally biased region" description="Polar residues" evidence="1">
    <location>
        <begin position="180"/>
        <end position="199"/>
    </location>
</feature>
<dbReference type="PANTHER" id="PTHR28540">
    <property type="entry name" value="BCL2-ASSOCIATED AGONIST OF CELL DEATH"/>
    <property type="match status" value="1"/>
</dbReference>
<feature type="compositionally biased region" description="Basic and acidic residues" evidence="1">
    <location>
        <begin position="28"/>
        <end position="42"/>
    </location>
</feature>
<reference evidence="2" key="2">
    <citation type="submission" date="2025-08" db="UniProtKB">
        <authorList>
            <consortium name="Ensembl"/>
        </authorList>
    </citation>
    <scope>IDENTIFICATION</scope>
</reference>
<gene>
    <name evidence="2" type="primary">BAD</name>
</gene>
<evidence type="ECO:0000313" key="3">
    <source>
        <dbReference type="Proteomes" id="UP000002280"/>
    </source>
</evidence>
<dbReference type="Pfam" id="PF10514">
    <property type="entry name" value="Bcl-2_BAD"/>
    <property type="match status" value="1"/>
</dbReference>
<dbReference type="InterPro" id="IPR018868">
    <property type="entry name" value="BAD"/>
</dbReference>
<feature type="compositionally biased region" description="Basic and acidic residues" evidence="1">
    <location>
        <begin position="92"/>
        <end position="102"/>
    </location>
</feature>
<dbReference type="OrthoDB" id="8991151at2759"/>
<dbReference type="GeneID" id="100031246"/>
<feature type="region of interest" description="Disordered" evidence="1">
    <location>
        <begin position="171"/>
        <end position="212"/>
    </location>
</feature>